<dbReference type="PANTHER" id="PTHR15427:SF51">
    <property type="entry name" value="OTOLIN 1"/>
    <property type="match status" value="1"/>
</dbReference>
<keyword evidence="6" id="KW-0325">Glycoprotein</keyword>
<dbReference type="PRINTS" id="PR00007">
    <property type="entry name" value="COMPLEMNTC1Q"/>
</dbReference>
<evidence type="ECO:0000256" key="1">
    <source>
        <dbReference type="ARBA" id="ARBA00004498"/>
    </source>
</evidence>
<evidence type="ECO:0000256" key="3">
    <source>
        <dbReference type="ARBA" id="ARBA00022530"/>
    </source>
</evidence>
<dbReference type="Pfam" id="PF01391">
    <property type="entry name" value="Collagen"/>
    <property type="match status" value="3"/>
</dbReference>
<dbReference type="Proteomes" id="UP000694910">
    <property type="component" value="Unplaced"/>
</dbReference>
<feature type="compositionally biased region" description="Low complexity" evidence="7">
    <location>
        <begin position="312"/>
        <end position="326"/>
    </location>
</feature>
<dbReference type="Pfam" id="PF00386">
    <property type="entry name" value="C1q"/>
    <property type="match status" value="1"/>
</dbReference>
<evidence type="ECO:0000256" key="5">
    <source>
        <dbReference type="ARBA" id="ARBA00023119"/>
    </source>
</evidence>
<dbReference type="Gene3D" id="2.60.120.40">
    <property type="match status" value="1"/>
</dbReference>
<keyword evidence="2" id="KW-0964">Secreted</keyword>
<dbReference type="InterPro" id="IPR008983">
    <property type="entry name" value="Tumour_necrosis_fac-like_dom"/>
</dbReference>
<feature type="domain" description="C1q" evidence="9">
    <location>
        <begin position="343"/>
        <end position="478"/>
    </location>
</feature>
<evidence type="ECO:0000256" key="2">
    <source>
        <dbReference type="ARBA" id="ARBA00022525"/>
    </source>
</evidence>
<comment type="subcellular location">
    <subcellularLocation>
        <location evidence="1">Secreted</location>
        <location evidence="1">Extracellular space</location>
        <location evidence="1">Extracellular matrix</location>
    </subcellularLocation>
</comment>
<sequence>MWMFSWLCAILIILAIVGMDTIAKTTPYTKFTKKSEGREMPKGLKPSSGLPPEEESRFMEVAEVAEPTPDPSALESAFGTATFFPFENFTLDTADFFLNCCDCCLSVPGQKGEPGDTGEPGLKGDAGDMGIPGPPGVIGPQGRKGQKGEKGLKGERGDQGTSGVPGYPGKPGEPGGLGPKGDRGNTGLAGVKGQKGSKGDICANGTKGDKGDRGPVGSPGLSGEPGAKGEKGESGEKGPCGDSGERWGRGEKGEQGMKGEKGEQGMKGEKGSRGDMGTEGASGPDGLPGAKGDPGVKGEKGDEGPPGPVGPAGPKGELGSKGVRGSIGRKGSRGLKGSKGEVARAAPSAFSAALSKPFPPPNVPIKFDRVLYNDQGNYSPVTGKFNCSVPGAYVFSYHVTVRSRPARISLVARNKKQFKSRETLYGHEIDQASLLVVLKLSAGDEVWLEVSKDWNGVYVSAEDDSIFTGFLLYPEETPEISP</sequence>
<keyword evidence="5" id="KW-0176">Collagen</keyword>
<organism evidence="10 11">
    <name type="scientific">Ceratotherium simum simum</name>
    <name type="common">Southern white rhinoceros</name>
    <dbReference type="NCBI Taxonomy" id="73337"/>
    <lineage>
        <taxon>Eukaryota</taxon>
        <taxon>Metazoa</taxon>
        <taxon>Chordata</taxon>
        <taxon>Craniata</taxon>
        <taxon>Vertebrata</taxon>
        <taxon>Euteleostomi</taxon>
        <taxon>Mammalia</taxon>
        <taxon>Eutheria</taxon>
        <taxon>Laurasiatheria</taxon>
        <taxon>Perissodactyla</taxon>
        <taxon>Rhinocerotidae</taxon>
        <taxon>Ceratotherium</taxon>
    </lineage>
</organism>
<feature type="region of interest" description="Disordered" evidence="7">
    <location>
        <begin position="33"/>
        <end position="56"/>
    </location>
</feature>
<evidence type="ECO:0000259" key="9">
    <source>
        <dbReference type="PROSITE" id="PS50871"/>
    </source>
</evidence>
<reference evidence="11" key="1">
    <citation type="submission" date="2025-08" db="UniProtKB">
        <authorList>
            <consortium name="RefSeq"/>
        </authorList>
    </citation>
    <scope>IDENTIFICATION</scope>
</reference>
<dbReference type="InterPro" id="IPR050392">
    <property type="entry name" value="Collagen/C1q_domain"/>
</dbReference>
<evidence type="ECO:0000313" key="10">
    <source>
        <dbReference type="Proteomes" id="UP000694910"/>
    </source>
</evidence>
<dbReference type="SMART" id="SM00110">
    <property type="entry name" value="C1Q"/>
    <property type="match status" value="1"/>
</dbReference>
<feature type="compositionally biased region" description="Basic and acidic residues" evidence="7">
    <location>
        <begin position="146"/>
        <end position="158"/>
    </location>
</feature>
<evidence type="ECO:0000256" key="8">
    <source>
        <dbReference type="SAM" id="SignalP"/>
    </source>
</evidence>
<keyword evidence="3" id="KW-0272">Extracellular matrix</keyword>
<feature type="signal peptide" evidence="8">
    <location>
        <begin position="1"/>
        <end position="23"/>
    </location>
</feature>
<feature type="compositionally biased region" description="Basic and acidic residues" evidence="7">
    <location>
        <begin position="33"/>
        <end position="42"/>
    </location>
</feature>
<proteinExistence type="predicted"/>
<evidence type="ECO:0000256" key="6">
    <source>
        <dbReference type="ARBA" id="ARBA00023180"/>
    </source>
</evidence>
<keyword evidence="10" id="KW-1185">Reference proteome</keyword>
<name>A0ABM0HDL1_CERSS</name>
<dbReference type="GeneID" id="101401308"/>
<feature type="chain" id="PRO_5047436551" evidence="8">
    <location>
        <begin position="24"/>
        <end position="482"/>
    </location>
</feature>
<accession>A0ABM0HDL1</accession>
<dbReference type="RefSeq" id="XP_004424842.1">
    <property type="nucleotide sequence ID" value="XM_004424785.1"/>
</dbReference>
<keyword evidence="4 8" id="KW-0732">Signal</keyword>
<evidence type="ECO:0000256" key="7">
    <source>
        <dbReference type="SAM" id="MobiDB-lite"/>
    </source>
</evidence>
<gene>
    <name evidence="11" type="primary">LOC101401308</name>
</gene>
<protein>
    <submittedName>
        <fullName evidence="11">Otolin-1</fullName>
    </submittedName>
</protein>
<feature type="compositionally biased region" description="Basic and acidic residues" evidence="7">
    <location>
        <begin position="243"/>
        <end position="273"/>
    </location>
</feature>
<dbReference type="InterPro" id="IPR008160">
    <property type="entry name" value="Collagen"/>
</dbReference>
<dbReference type="PROSITE" id="PS50871">
    <property type="entry name" value="C1Q"/>
    <property type="match status" value="1"/>
</dbReference>
<dbReference type="PANTHER" id="PTHR15427">
    <property type="entry name" value="EMILIN ELASTIN MICROFIBRIL INTERFACE-LOCATED PROTEIN ELASTIN MICROFIBRIL INTERFACER"/>
    <property type="match status" value="1"/>
</dbReference>
<feature type="compositionally biased region" description="Basic and acidic residues" evidence="7">
    <location>
        <begin position="294"/>
        <end position="303"/>
    </location>
</feature>
<dbReference type="SUPFAM" id="SSF49842">
    <property type="entry name" value="TNF-like"/>
    <property type="match status" value="1"/>
</dbReference>
<evidence type="ECO:0000313" key="11">
    <source>
        <dbReference type="RefSeq" id="XP_004424842.1"/>
    </source>
</evidence>
<feature type="compositionally biased region" description="Basic and acidic residues" evidence="7">
    <location>
        <begin position="227"/>
        <end position="236"/>
    </location>
</feature>
<feature type="region of interest" description="Disordered" evidence="7">
    <location>
        <begin position="109"/>
        <end position="341"/>
    </location>
</feature>
<dbReference type="InterPro" id="IPR001073">
    <property type="entry name" value="C1q_dom"/>
</dbReference>
<evidence type="ECO:0000256" key="4">
    <source>
        <dbReference type="ARBA" id="ARBA00022729"/>
    </source>
</evidence>